<dbReference type="PANTHER" id="PTHR46333:SF5">
    <property type="entry name" value="TRANSGLUTAMINASE-LIKE DOMAIN-CONTAINING PROTEIN"/>
    <property type="match status" value="1"/>
</dbReference>
<sequence length="683" mass="74201">MADEPVFTSLKERMAALKMASQSGQVPVHSPPSYEQATAGTGNRPRPPPPPRPQSTNVPPTQDYGAASRNGINNQPEAERPYANSNGMDGISRPSLPPRTSTQSSLNPPLPPRRPTDDPSPALPPRRPSETPSQPDYRLSRRTSNESMSSVTTARSSVSGMSTGTSQSDKYAVRAPSYDPSTLPALPPKRTEEQKQAYYNAGGSTNRRTLSSTHSTPSITGRQNGTTPPPSRRPSAQLPPPLPTRTNTAQCQPLQIRDATRSPPIEPPRPRRSALEMGLSQPPTSRPPTMPARPGSVPKTKGAPPPVPRDPRPDLAALKASKPTVNDSSPAPAGSCLLCRDFSAVDAHAARFPRQSILRQDITWLAQQLTAPFPSATDKARAIFTWQHHNIAYNVKDFFAGNLKPSTPQSTLETGMAVCEGYAALFAALALKAGLEAYVVGGHGKGFGYSQMKAGDPLPRFEAGHAWNAVKIDGGQWKLLDACWGAGTVDGSNYKPSFSPERFTQTNDDFGLDHFPEERSRQYRGDGRIMTWEEYITGFKSGCGAQFYSGWLRSEGINETTFQPKQNPIVLAQQGPTVRFSFQKVCPHWDPVRSGKGPYVLYTLVVAGLEDKPKNHIPFETNGNVWWCDVSTHLLGQVGQSVKVYAVTSFRGKDGRGLTVQEYNESKNNCAIAWGGVAEWKVG</sequence>
<evidence type="ECO:0000313" key="3">
    <source>
        <dbReference type="EMBL" id="KAK5698634.1"/>
    </source>
</evidence>
<accession>A0AAN7ZN53</accession>
<dbReference type="InterPro" id="IPR052557">
    <property type="entry name" value="CAP/Cytokinesis_protein"/>
</dbReference>
<dbReference type="Gene3D" id="3.10.620.30">
    <property type="match status" value="1"/>
</dbReference>
<evidence type="ECO:0000256" key="1">
    <source>
        <dbReference type="SAM" id="MobiDB-lite"/>
    </source>
</evidence>
<organism evidence="3 4">
    <name type="scientific">Elasticomyces elasticus</name>
    <dbReference type="NCBI Taxonomy" id="574655"/>
    <lineage>
        <taxon>Eukaryota</taxon>
        <taxon>Fungi</taxon>
        <taxon>Dikarya</taxon>
        <taxon>Ascomycota</taxon>
        <taxon>Pezizomycotina</taxon>
        <taxon>Dothideomycetes</taxon>
        <taxon>Dothideomycetidae</taxon>
        <taxon>Mycosphaerellales</taxon>
        <taxon>Teratosphaeriaceae</taxon>
        <taxon>Elasticomyces</taxon>
    </lineage>
</organism>
<feature type="compositionally biased region" description="Polar residues" evidence="1">
    <location>
        <begin position="244"/>
        <end position="253"/>
    </location>
</feature>
<feature type="compositionally biased region" description="Polar residues" evidence="1">
    <location>
        <begin position="202"/>
        <end position="226"/>
    </location>
</feature>
<dbReference type="SMART" id="SM00460">
    <property type="entry name" value="TGc"/>
    <property type="match status" value="1"/>
</dbReference>
<dbReference type="GO" id="GO:0005737">
    <property type="term" value="C:cytoplasm"/>
    <property type="evidence" value="ECO:0007669"/>
    <property type="project" value="TreeGrafter"/>
</dbReference>
<feature type="region of interest" description="Disordered" evidence="1">
    <location>
        <begin position="18"/>
        <end position="315"/>
    </location>
</feature>
<dbReference type="InterPro" id="IPR038765">
    <property type="entry name" value="Papain-like_cys_pep_sf"/>
</dbReference>
<comment type="caution">
    <text evidence="3">The sequence shown here is derived from an EMBL/GenBank/DDBJ whole genome shotgun (WGS) entry which is preliminary data.</text>
</comment>
<dbReference type="EMBL" id="JAVRQU010000009">
    <property type="protein sequence ID" value="KAK5698634.1"/>
    <property type="molecule type" value="Genomic_DNA"/>
</dbReference>
<gene>
    <name evidence="3" type="ORF">LTR97_006281</name>
</gene>
<dbReference type="SUPFAM" id="SSF54001">
    <property type="entry name" value="Cysteine proteinases"/>
    <property type="match status" value="1"/>
</dbReference>
<name>A0AAN7ZN53_9PEZI</name>
<feature type="compositionally biased region" description="Polar residues" evidence="1">
    <location>
        <begin position="145"/>
        <end position="169"/>
    </location>
</feature>
<dbReference type="AlphaFoldDB" id="A0AAN7ZN53"/>
<dbReference type="InterPro" id="IPR002931">
    <property type="entry name" value="Transglutaminase-like"/>
</dbReference>
<feature type="domain" description="Transglutaminase-like" evidence="2">
    <location>
        <begin position="411"/>
        <end position="484"/>
    </location>
</feature>
<reference evidence="3" key="1">
    <citation type="submission" date="2023-08" db="EMBL/GenBank/DDBJ databases">
        <title>Black Yeasts Isolated from many extreme environments.</title>
        <authorList>
            <person name="Coleine C."/>
            <person name="Stajich J.E."/>
            <person name="Selbmann L."/>
        </authorList>
    </citation>
    <scope>NUCLEOTIDE SEQUENCE</scope>
    <source>
        <strain evidence="3">CCFEE 5810</strain>
    </source>
</reference>
<evidence type="ECO:0000259" key="2">
    <source>
        <dbReference type="SMART" id="SM00460"/>
    </source>
</evidence>
<dbReference type="PANTHER" id="PTHR46333">
    <property type="entry name" value="CYTOKINESIS PROTEIN 3"/>
    <property type="match status" value="1"/>
</dbReference>
<feature type="compositionally biased region" description="Pro residues" evidence="1">
    <location>
        <begin position="227"/>
        <end position="243"/>
    </location>
</feature>
<proteinExistence type="predicted"/>
<dbReference type="Proteomes" id="UP001310594">
    <property type="component" value="Unassembled WGS sequence"/>
</dbReference>
<evidence type="ECO:0000313" key="4">
    <source>
        <dbReference type="Proteomes" id="UP001310594"/>
    </source>
</evidence>
<dbReference type="Pfam" id="PF01841">
    <property type="entry name" value="Transglut_core"/>
    <property type="match status" value="1"/>
</dbReference>
<protein>
    <recommendedName>
        <fullName evidence="2">Transglutaminase-like domain-containing protein</fullName>
    </recommendedName>
</protein>